<dbReference type="RefSeq" id="WP_061554443.1">
    <property type="nucleotide sequence ID" value="NZ_LXEX01000056.1"/>
</dbReference>
<name>A0AA91EDM8_9GAMM</name>
<protein>
    <submittedName>
        <fullName evidence="2">Rhs family protein</fullName>
    </submittedName>
</protein>
<reference evidence="2 3" key="1">
    <citation type="submission" date="2016-04" db="EMBL/GenBank/DDBJ databases">
        <title>ATOL: Assembling a taxonomically balanced genome-scale reconstruction of the evolutionary history of the Enterobacteriaceae.</title>
        <authorList>
            <person name="Plunkett G.III."/>
            <person name="Neeno-Eckwall E.C."/>
            <person name="Glasner J.D."/>
            <person name="Perna N.T."/>
        </authorList>
    </citation>
    <scope>NUCLEOTIDE SEQUENCE [LARGE SCALE GENOMIC DNA]</scope>
    <source>
        <strain evidence="2 3">ATCC 12841</strain>
    </source>
</reference>
<accession>A0AA91EDM8</accession>
<feature type="domain" description="Bacterial toxin 44" evidence="1">
    <location>
        <begin position="57"/>
        <end position="88"/>
    </location>
</feature>
<keyword evidence="3" id="KW-1185">Reference proteome</keyword>
<dbReference type="Proteomes" id="UP000078431">
    <property type="component" value="Unassembled WGS sequence"/>
</dbReference>
<proteinExistence type="predicted"/>
<sequence length="100" mass="10929">MAIVPLGFMRSETNEHMKEGKRKGYGPNMAGPVTYAWFYERVKYGGVWDYKTQSRSLENFGNFHYGAVGTAAGIPDSILLRAAGCAQSAILSLMIFGSLA</sequence>
<gene>
    <name evidence="2" type="ORF">M993_03768</name>
</gene>
<dbReference type="Pfam" id="PF15607">
    <property type="entry name" value="Ntox44"/>
    <property type="match status" value="1"/>
</dbReference>
<dbReference type="AlphaFoldDB" id="A0AA91EDM8"/>
<evidence type="ECO:0000259" key="1">
    <source>
        <dbReference type="Pfam" id="PF15607"/>
    </source>
</evidence>
<dbReference type="EMBL" id="LXEX01000056">
    <property type="protein sequence ID" value="OAT57378.1"/>
    <property type="molecule type" value="Genomic_DNA"/>
</dbReference>
<evidence type="ECO:0000313" key="2">
    <source>
        <dbReference type="EMBL" id="OAT57378.1"/>
    </source>
</evidence>
<organism evidence="2 3">
    <name type="scientific">Obesumbacterium proteus ATCC 12841</name>
    <dbReference type="NCBI Taxonomy" id="1354268"/>
    <lineage>
        <taxon>Bacteria</taxon>
        <taxon>Pseudomonadati</taxon>
        <taxon>Pseudomonadota</taxon>
        <taxon>Gammaproteobacteria</taxon>
        <taxon>Enterobacterales</taxon>
        <taxon>Hafniaceae</taxon>
        <taxon>Obesumbacterium</taxon>
    </lineage>
</organism>
<dbReference type="InterPro" id="IPR028946">
    <property type="entry name" value="Ntox44"/>
</dbReference>
<evidence type="ECO:0000313" key="3">
    <source>
        <dbReference type="Proteomes" id="UP000078431"/>
    </source>
</evidence>
<comment type="caution">
    <text evidence="2">The sequence shown here is derived from an EMBL/GenBank/DDBJ whole genome shotgun (WGS) entry which is preliminary data.</text>
</comment>